<feature type="chain" id="PRO_5046085558" evidence="15">
    <location>
        <begin position="24"/>
        <end position="386"/>
    </location>
</feature>
<keyword evidence="9" id="KW-0406">Ion transport</keyword>
<dbReference type="InterPro" id="IPR049712">
    <property type="entry name" value="Poly_export"/>
</dbReference>
<dbReference type="InterPro" id="IPR054765">
    <property type="entry name" value="SLBB_dom"/>
</dbReference>
<keyword evidence="8" id="KW-0625">Polysaccharide transport</keyword>
<comment type="subcellular location">
    <subcellularLocation>
        <location evidence="1">Cell outer membrane</location>
        <topology evidence="1">Multi-pass membrane protein</topology>
    </subcellularLocation>
</comment>
<feature type="domain" description="SLBB" evidence="17">
    <location>
        <begin position="262"/>
        <end position="356"/>
    </location>
</feature>
<dbReference type="Pfam" id="PF22461">
    <property type="entry name" value="SLBB_2"/>
    <property type="match status" value="1"/>
</dbReference>
<evidence type="ECO:0000256" key="2">
    <source>
        <dbReference type="ARBA" id="ARBA00009450"/>
    </source>
</evidence>
<keyword evidence="4" id="KW-1134">Transmembrane beta strand</keyword>
<keyword evidence="3" id="KW-0813">Transport</keyword>
<proteinExistence type="inferred from homology"/>
<evidence type="ECO:0000256" key="8">
    <source>
        <dbReference type="ARBA" id="ARBA00023047"/>
    </source>
</evidence>
<dbReference type="EMBL" id="JBHSMP010000017">
    <property type="protein sequence ID" value="MFC5430225.1"/>
    <property type="molecule type" value="Genomic_DNA"/>
</dbReference>
<name>A0ABW0JBJ1_9BURK</name>
<evidence type="ECO:0000256" key="11">
    <source>
        <dbReference type="ARBA" id="ARBA00023136"/>
    </source>
</evidence>
<sequence>MHNKSTSLLMCAGLAAVLSGCSAIPASGPTRHQVAAANASRSAAGIQVVDVTDDVARRLFAERRNSDFESTFGGSSAFQQQLGVGDAVEVAIWEASPAILFASEQINSKRIAGGSHVTVLPNQVIDGSGLISVPFVGALKAAGRTPMQLQQDIVRGLRGQAHDPQVIVSLVRNETSYATIVGDVATSSRIPLTARGERLLDALATAGGVRQPIGKLTLQLTRSRTVASLPLESVIRDPRQNIPLHSGDVVTVLFQPYSFTALGATGKNEEVNFETRGITLAQALARSGGLQDSRSDAQGVFIFRLEDVGALDWPQSPARTTADGKVPVVYRVNLRDPNSFFVAQSFMIDNKDLLYVSNAPIAELQKFLNVVFSVAYPVITGVQTFR</sequence>
<evidence type="ECO:0000256" key="12">
    <source>
        <dbReference type="ARBA" id="ARBA00023139"/>
    </source>
</evidence>
<keyword evidence="11" id="KW-0472">Membrane</keyword>
<evidence type="ECO:0000256" key="13">
    <source>
        <dbReference type="ARBA" id="ARBA00023237"/>
    </source>
</evidence>
<evidence type="ECO:0000256" key="1">
    <source>
        <dbReference type="ARBA" id="ARBA00004571"/>
    </source>
</evidence>
<keyword evidence="10" id="KW-0626">Porin</keyword>
<dbReference type="PANTHER" id="PTHR33619">
    <property type="entry name" value="POLYSACCHARIDE EXPORT PROTEIN GFCE-RELATED"/>
    <property type="match status" value="1"/>
</dbReference>
<evidence type="ECO:0000256" key="15">
    <source>
        <dbReference type="SAM" id="SignalP"/>
    </source>
</evidence>
<accession>A0ABW0JBJ1</accession>
<dbReference type="RefSeq" id="WP_377712492.1">
    <property type="nucleotide sequence ID" value="NZ_JBHSMP010000017.1"/>
</dbReference>
<keyword evidence="13" id="KW-0998">Cell outer membrane</keyword>
<keyword evidence="12" id="KW-0564">Palmitate</keyword>
<dbReference type="Gene3D" id="3.30.1950.10">
    <property type="entry name" value="wza like domain"/>
    <property type="match status" value="1"/>
</dbReference>
<evidence type="ECO:0000256" key="10">
    <source>
        <dbReference type="ARBA" id="ARBA00023114"/>
    </source>
</evidence>
<feature type="signal peptide" evidence="15">
    <location>
        <begin position="1"/>
        <end position="23"/>
    </location>
</feature>
<evidence type="ECO:0000259" key="16">
    <source>
        <dbReference type="Pfam" id="PF02563"/>
    </source>
</evidence>
<feature type="domain" description="Polysaccharide export protein N-terminal" evidence="16">
    <location>
        <begin position="80"/>
        <end position="170"/>
    </location>
</feature>
<keyword evidence="6" id="KW-0812">Transmembrane</keyword>
<evidence type="ECO:0000256" key="3">
    <source>
        <dbReference type="ARBA" id="ARBA00022448"/>
    </source>
</evidence>
<protein>
    <submittedName>
        <fullName evidence="18">Polysaccharide biosynthesis/export family protein</fullName>
    </submittedName>
</protein>
<reference evidence="19" key="1">
    <citation type="journal article" date="2019" name="Int. J. Syst. Evol. Microbiol.">
        <title>The Global Catalogue of Microorganisms (GCM) 10K type strain sequencing project: providing services to taxonomists for standard genome sequencing and annotation.</title>
        <authorList>
            <consortium name="The Broad Institute Genomics Platform"/>
            <consortium name="The Broad Institute Genome Sequencing Center for Infectious Disease"/>
            <person name="Wu L."/>
            <person name="Ma J."/>
        </authorList>
    </citation>
    <scope>NUCLEOTIDE SEQUENCE [LARGE SCALE GENOMIC DNA]</scope>
    <source>
        <strain evidence="19">CCUG 56042</strain>
    </source>
</reference>
<dbReference type="InterPro" id="IPR003715">
    <property type="entry name" value="Poly_export_N"/>
</dbReference>
<keyword evidence="7 15" id="KW-0732">Signal</keyword>
<organism evidence="18 19">
    <name type="scientific">Paraburkholderia denitrificans</name>
    <dbReference type="NCBI Taxonomy" id="694025"/>
    <lineage>
        <taxon>Bacteria</taxon>
        <taxon>Pseudomonadati</taxon>
        <taxon>Pseudomonadota</taxon>
        <taxon>Betaproteobacteria</taxon>
        <taxon>Burkholderiales</taxon>
        <taxon>Burkholderiaceae</taxon>
        <taxon>Paraburkholderia</taxon>
    </lineage>
</organism>
<evidence type="ECO:0000256" key="9">
    <source>
        <dbReference type="ARBA" id="ARBA00023065"/>
    </source>
</evidence>
<dbReference type="PANTHER" id="PTHR33619:SF3">
    <property type="entry name" value="POLYSACCHARIDE EXPORT PROTEIN GFCE-RELATED"/>
    <property type="match status" value="1"/>
</dbReference>
<evidence type="ECO:0000256" key="5">
    <source>
        <dbReference type="ARBA" id="ARBA00022597"/>
    </source>
</evidence>
<evidence type="ECO:0000313" key="18">
    <source>
        <dbReference type="EMBL" id="MFC5430225.1"/>
    </source>
</evidence>
<keyword evidence="5" id="KW-0762">Sugar transport</keyword>
<gene>
    <name evidence="18" type="ORF">ACFPTO_15655</name>
</gene>
<dbReference type="Proteomes" id="UP001596103">
    <property type="component" value="Unassembled WGS sequence"/>
</dbReference>
<evidence type="ECO:0000256" key="4">
    <source>
        <dbReference type="ARBA" id="ARBA00022452"/>
    </source>
</evidence>
<keyword evidence="14" id="KW-0449">Lipoprotein</keyword>
<evidence type="ECO:0000259" key="17">
    <source>
        <dbReference type="Pfam" id="PF22461"/>
    </source>
</evidence>
<keyword evidence="19" id="KW-1185">Reference proteome</keyword>
<dbReference type="Pfam" id="PF02563">
    <property type="entry name" value="Poly_export"/>
    <property type="match status" value="1"/>
</dbReference>
<comment type="caution">
    <text evidence="18">The sequence shown here is derived from an EMBL/GenBank/DDBJ whole genome shotgun (WGS) entry which is preliminary data.</text>
</comment>
<evidence type="ECO:0000256" key="6">
    <source>
        <dbReference type="ARBA" id="ARBA00022692"/>
    </source>
</evidence>
<dbReference type="Gene3D" id="3.10.560.10">
    <property type="entry name" value="Outer membrane lipoprotein wza domain like"/>
    <property type="match status" value="2"/>
</dbReference>
<dbReference type="PROSITE" id="PS51257">
    <property type="entry name" value="PROKAR_LIPOPROTEIN"/>
    <property type="match status" value="1"/>
</dbReference>
<evidence type="ECO:0000256" key="7">
    <source>
        <dbReference type="ARBA" id="ARBA00022729"/>
    </source>
</evidence>
<evidence type="ECO:0000256" key="14">
    <source>
        <dbReference type="ARBA" id="ARBA00023288"/>
    </source>
</evidence>
<comment type="similarity">
    <text evidence="2">Belongs to the BexD/CtrA/VexA family.</text>
</comment>
<evidence type="ECO:0000313" key="19">
    <source>
        <dbReference type="Proteomes" id="UP001596103"/>
    </source>
</evidence>